<dbReference type="InterPro" id="IPR013343">
    <property type="entry name" value="CRISPR-assoc_prot_Cas4"/>
</dbReference>
<dbReference type="InterPro" id="IPR022765">
    <property type="entry name" value="Dna2/Cas4_DUF83"/>
</dbReference>
<evidence type="ECO:0000256" key="5">
    <source>
        <dbReference type="ARBA" id="ARBA00023004"/>
    </source>
</evidence>
<keyword evidence="3 9" id="KW-0378">Hydrolase</keyword>
<keyword evidence="12" id="KW-1185">Reference proteome</keyword>
<dbReference type="InterPro" id="IPR011604">
    <property type="entry name" value="PDDEXK-like_dom_sf"/>
</dbReference>
<comment type="cofactor">
    <cofactor evidence="9">
        <name>Mg(2+)</name>
        <dbReference type="ChEBI" id="CHEBI:18420"/>
    </cofactor>
    <cofactor evidence="9">
        <name>Mn(2+)</name>
        <dbReference type="ChEBI" id="CHEBI:29035"/>
    </cofactor>
    <text evidence="9">Mg(2+) or Mn(2+) required for ssDNA cleavage activity.</text>
</comment>
<comment type="function">
    <text evidence="9">CRISPR (clustered regularly interspaced short palindromic repeat) is an adaptive immune system that provides protection against mobile genetic elements (viruses, transposable elements and conjugative plasmids). CRISPR clusters contain sequences complementary to antecedent mobile elements and target invading nucleic acids. CRISPR clusters are transcribed and processed into CRISPR RNA (crRNA).</text>
</comment>
<dbReference type="Proteomes" id="UP001163203">
    <property type="component" value="Chromosome"/>
</dbReference>
<keyword evidence="8 9" id="KW-0464">Manganese</keyword>
<keyword evidence="1 9" id="KW-0540">Nuclease</keyword>
<evidence type="ECO:0000256" key="3">
    <source>
        <dbReference type="ARBA" id="ARBA00022801"/>
    </source>
</evidence>
<keyword evidence="4 9" id="KW-0269">Exonuclease</keyword>
<feature type="domain" description="DUF83" evidence="10">
    <location>
        <begin position="17"/>
        <end position="191"/>
    </location>
</feature>
<evidence type="ECO:0000256" key="2">
    <source>
        <dbReference type="ARBA" id="ARBA00022723"/>
    </source>
</evidence>
<dbReference type="EMBL" id="CP113836">
    <property type="protein sequence ID" value="WAL63768.1"/>
    <property type="molecule type" value="Genomic_DNA"/>
</dbReference>
<evidence type="ECO:0000313" key="11">
    <source>
        <dbReference type="EMBL" id="WAL63768.1"/>
    </source>
</evidence>
<keyword evidence="5 9" id="KW-0408">Iron</keyword>
<dbReference type="Gene3D" id="3.90.320.10">
    <property type="match status" value="1"/>
</dbReference>
<reference evidence="11" key="1">
    <citation type="submission" date="2022-11" db="EMBL/GenBank/DDBJ databases">
        <authorList>
            <person name="Mo P."/>
        </authorList>
    </citation>
    <scope>NUCLEOTIDE SEQUENCE</scope>
    <source>
        <strain evidence="11">HUAS 11-8</strain>
    </source>
</reference>
<keyword evidence="2 9" id="KW-0479">Metal-binding</keyword>
<evidence type="ECO:0000256" key="9">
    <source>
        <dbReference type="RuleBase" id="RU365022"/>
    </source>
</evidence>
<dbReference type="RefSeq" id="WP_268754011.1">
    <property type="nucleotide sequence ID" value="NZ_CP113836.1"/>
</dbReference>
<dbReference type="Pfam" id="PF01930">
    <property type="entry name" value="Cas_Cas4"/>
    <property type="match status" value="1"/>
</dbReference>
<comment type="cofactor">
    <cofactor evidence="9">
        <name>iron-sulfur cluster</name>
        <dbReference type="ChEBI" id="CHEBI:30408"/>
    </cofactor>
</comment>
<protein>
    <recommendedName>
        <fullName evidence="9">CRISPR-associated exonuclease Cas4</fullName>
        <ecNumber evidence="9">3.1.12.1</ecNumber>
    </recommendedName>
</protein>
<keyword evidence="7 9" id="KW-0051">Antiviral defense</keyword>
<organism evidence="11 12">
    <name type="scientific">Amycolatopsis cynarae</name>
    <dbReference type="NCBI Taxonomy" id="2995223"/>
    <lineage>
        <taxon>Bacteria</taxon>
        <taxon>Bacillati</taxon>
        <taxon>Actinomycetota</taxon>
        <taxon>Actinomycetes</taxon>
        <taxon>Pseudonocardiales</taxon>
        <taxon>Pseudonocardiaceae</taxon>
        <taxon>Amycolatopsis</taxon>
    </lineage>
</organism>
<evidence type="ECO:0000313" key="12">
    <source>
        <dbReference type="Proteomes" id="UP001163203"/>
    </source>
</evidence>
<name>A0ABY7AW96_9PSEU</name>
<sequence>MDRDTRGLAEQRSIPISALEHHAYCPRQAALIHVDGYFESNVDTVRGDLAHAAVDRGGAGQDRRGQRVWHSLPVWSQMLGLHGVCDTVQFDRDGPKPVEHKSGGYRPGGPADLQVAAQVLCLREMFGAPVPYGIVFSGRDRKRHDVMVDEDLEARVRETAELVRALLEGDRLPEPVNDKRCRRCSLQPGCLPEAPPAALTSLFVPKPEAEWND</sequence>
<evidence type="ECO:0000256" key="7">
    <source>
        <dbReference type="ARBA" id="ARBA00023118"/>
    </source>
</evidence>
<dbReference type="EC" id="3.1.12.1" evidence="9"/>
<evidence type="ECO:0000256" key="4">
    <source>
        <dbReference type="ARBA" id="ARBA00022839"/>
    </source>
</evidence>
<evidence type="ECO:0000259" key="10">
    <source>
        <dbReference type="Pfam" id="PF01930"/>
    </source>
</evidence>
<keyword evidence="6 9" id="KW-0411">Iron-sulfur</keyword>
<evidence type="ECO:0000256" key="1">
    <source>
        <dbReference type="ARBA" id="ARBA00022722"/>
    </source>
</evidence>
<evidence type="ECO:0000256" key="6">
    <source>
        <dbReference type="ARBA" id="ARBA00023014"/>
    </source>
</evidence>
<dbReference type="NCBIfam" id="TIGR00372">
    <property type="entry name" value="cas4"/>
    <property type="match status" value="1"/>
</dbReference>
<evidence type="ECO:0000256" key="8">
    <source>
        <dbReference type="ARBA" id="ARBA00023211"/>
    </source>
</evidence>
<comment type="similarity">
    <text evidence="9">Belongs to the CRISPR-associated exonuclease Cas4 family.</text>
</comment>
<gene>
    <name evidence="11" type="primary">cas4</name>
    <name evidence="11" type="ORF">ORV05_22530</name>
</gene>
<proteinExistence type="inferred from homology"/>
<accession>A0ABY7AW96</accession>